<dbReference type="GO" id="GO:0004867">
    <property type="term" value="F:serine-type endopeptidase inhibitor activity"/>
    <property type="evidence" value="ECO:0007669"/>
    <property type="project" value="UniProtKB-KW"/>
</dbReference>
<feature type="non-terminal residue" evidence="11">
    <location>
        <position position="288"/>
    </location>
</feature>
<dbReference type="PANTHER" id="PTHR11461:SF51">
    <property type="entry name" value="SERPIN I2"/>
    <property type="match status" value="1"/>
</dbReference>
<evidence type="ECO:0000256" key="3">
    <source>
        <dbReference type="ARBA" id="ARBA00022525"/>
    </source>
</evidence>
<evidence type="ECO:0000256" key="6">
    <source>
        <dbReference type="ARBA" id="ARBA00022900"/>
    </source>
</evidence>
<dbReference type="InterPro" id="IPR000215">
    <property type="entry name" value="Serpin_fam"/>
</dbReference>
<feature type="signal peptide" evidence="9">
    <location>
        <begin position="1"/>
        <end position="18"/>
    </location>
</feature>
<evidence type="ECO:0000256" key="1">
    <source>
        <dbReference type="ARBA" id="ARBA00004613"/>
    </source>
</evidence>
<evidence type="ECO:0000259" key="10">
    <source>
        <dbReference type="SMART" id="SM00093"/>
    </source>
</evidence>
<evidence type="ECO:0000256" key="2">
    <source>
        <dbReference type="ARBA" id="ARBA00009500"/>
    </source>
</evidence>
<evidence type="ECO:0000256" key="4">
    <source>
        <dbReference type="ARBA" id="ARBA00022690"/>
    </source>
</evidence>
<dbReference type="InterPro" id="IPR042178">
    <property type="entry name" value="Serpin_sf_1"/>
</dbReference>
<dbReference type="OrthoDB" id="671595at2759"/>
<feature type="chain" id="PRO_5035252726" evidence="9">
    <location>
        <begin position="19"/>
        <end position="288"/>
    </location>
</feature>
<evidence type="ECO:0000256" key="8">
    <source>
        <dbReference type="RuleBase" id="RU000411"/>
    </source>
</evidence>
<dbReference type="PANTHER" id="PTHR11461">
    <property type="entry name" value="SERINE PROTEASE INHIBITOR, SERPIN"/>
    <property type="match status" value="1"/>
</dbReference>
<evidence type="ECO:0000256" key="7">
    <source>
        <dbReference type="ARBA" id="ARBA00023180"/>
    </source>
</evidence>
<comment type="subcellular location">
    <subcellularLocation>
        <location evidence="1">Secreted</location>
    </subcellularLocation>
</comment>
<dbReference type="SUPFAM" id="SSF56574">
    <property type="entry name" value="Serpins"/>
    <property type="match status" value="1"/>
</dbReference>
<dbReference type="InterPro" id="IPR023796">
    <property type="entry name" value="Serpin_dom"/>
</dbReference>
<accession>A0A8J6A6C4</accession>
<dbReference type="SMART" id="SM00093">
    <property type="entry name" value="SERPIN"/>
    <property type="match status" value="1"/>
</dbReference>
<dbReference type="GO" id="GO:0005615">
    <property type="term" value="C:extracellular space"/>
    <property type="evidence" value="ECO:0007669"/>
    <property type="project" value="InterPro"/>
</dbReference>
<name>A0A8J6A6C4_GALPY</name>
<evidence type="ECO:0000313" key="11">
    <source>
        <dbReference type="EMBL" id="KAG8511480.1"/>
    </source>
</evidence>
<comment type="caution">
    <text evidence="11">The sequence shown here is derived from an EMBL/GenBank/DDBJ whole genome shotgun (WGS) entry which is preliminary data.</text>
</comment>
<dbReference type="AlphaFoldDB" id="A0A8J6A6C4"/>
<evidence type="ECO:0000256" key="9">
    <source>
        <dbReference type="SAM" id="SignalP"/>
    </source>
</evidence>
<gene>
    <name evidence="11" type="ORF">J0S82_008704</name>
</gene>
<keyword evidence="5 9" id="KW-0732">Signal</keyword>
<keyword evidence="7" id="KW-0325">Glycoprotein</keyword>
<dbReference type="Pfam" id="PF00079">
    <property type="entry name" value="Serpin"/>
    <property type="match status" value="1"/>
</dbReference>
<comment type="similarity">
    <text evidence="2 8">Belongs to the serpin family.</text>
</comment>
<dbReference type="FunFam" id="3.30.497.10:FF:000005">
    <property type="entry name" value="serpin I2 isoform X1"/>
    <property type="match status" value="1"/>
</dbReference>
<dbReference type="InterPro" id="IPR036186">
    <property type="entry name" value="Serpin_sf"/>
</dbReference>
<dbReference type="Gene3D" id="3.30.497.10">
    <property type="entry name" value="Antithrombin, subunit I, domain 2"/>
    <property type="match status" value="1"/>
</dbReference>
<dbReference type="Proteomes" id="UP000700334">
    <property type="component" value="Unassembled WGS sequence"/>
</dbReference>
<organism evidence="11 12">
    <name type="scientific">Galemys pyrenaicus</name>
    <name type="common">Iberian desman</name>
    <name type="synonym">Pyrenean desman</name>
    <dbReference type="NCBI Taxonomy" id="202257"/>
    <lineage>
        <taxon>Eukaryota</taxon>
        <taxon>Metazoa</taxon>
        <taxon>Chordata</taxon>
        <taxon>Craniata</taxon>
        <taxon>Vertebrata</taxon>
        <taxon>Euteleostomi</taxon>
        <taxon>Mammalia</taxon>
        <taxon>Eutheria</taxon>
        <taxon>Laurasiatheria</taxon>
        <taxon>Eulipotyphla</taxon>
        <taxon>Talpidae</taxon>
        <taxon>Galemys</taxon>
    </lineage>
</organism>
<keyword evidence="6" id="KW-0722">Serine protease inhibitor</keyword>
<protein>
    <submittedName>
        <fullName evidence="11">Serpin I2</fullName>
    </submittedName>
</protein>
<proteinExistence type="inferred from homology"/>
<keyword evidence="12" id="KW-1185">Reference proteome</keyword>
<sequence>MHKIFFWSLLLTFSGSQASRSWAQRNNEFAVDLYRAIHVSHNNNIIFSPLGTTVLLGMVQLGAKGKAQQQIRQTLKFEDSSTGEEFSVLKSFFSAISEKKQEFTFNLANALYLQEGFTVKEQYLHGNEEFFQSAIKLVDFQDAKTCAETISTWVESKTDGKIKDMFSEEEFGPLTRLVLVNAIYFKGEWKQKFRKEDTQLMNFTKRNDETVKIPMMKALLQTKYGYFSESSMHYQVLELPYKGDEFSLIIVLPSEDMNIKEMEKIVTADQIQKWHSEMKEEEVEISLP</sequence>
<dbReference type="InterPro" id="IPR042185">
    <property type="entry name" value="Serpin_sf_2"/>
</dbReference>
<reference evidence="11" key="1">
    <citation type="journal article" date="2021" name="Evol. Appl.">
        <title>The genome of the Pyrenean desman and the effects of bottlenecks and inbreeding on the genomic landscape of an endangered species.</title>
        <authorList>
            <person name="Escoda L."/>
            <person name="Castresana J."/>
        </authorList>
    </citation>
    <scope>NUCLEOTIDE SEQUENCE</scope>
    <source>
        <strain evidence="11">IBE-C5619</strain>
    </source>
</reference>
<evidence type="ECO:0000313" key="12">
    <source>
        <dbReference type="Proteomes" id="UP000700334"/>
    </source>
</evidence>
<feature type="domain" description="Serpin" evidence="10">
    <location>
        <begin position="31"/>
        <end position="288"/>
    </location>
</feature>
<keyword evidence="4" id="KW-0646">Protease inhibitor</keyword>
<dbReference type="EMBL" id="JAGFMF010011830">
    <property type="protein sequence ID" value="KAG8511480.1"/>
    <property type="molecule type" value="Genomic_DNA"/>
</dbReference>
<dbReference type="Gene3D" id="2.30.39.10">
    <property type="entry name" value="Alpha-1-antitrypsin, domain 1"/>
    <property type="match status" value="1"/>
</dbReference>
<evidence type="ECO:0000256" key="5">
    <source>
        <dbReference type="ARBA" id="ARBA00022729"/>
    </source>
</evidence>
<keyword evidence="3" id="KW-0964">Secreted</keyword>